<organism evidence="1 2">
    <name type="scientific">Paramarasmius palmivorus</name>
    <dbReference type="NCBI Taxonomy" id="297713"/>
    <lineage>
        <taxon>Eukaryota</taxon>
        <taxon>Fungi</taxon>
        <taxon>Dikarya</taxon>
        <taxon>Basidiomycota</taxon>
        <taxon>Agaricomycotina</taxon>
        <taxon>Agaricomycetes</taxon>
        <taxon>Agaricomycetidae</taxon>
        <taxon>Agaricales</taxon>
        <taxon>Marasmiineae</taxon>
        <taxon>Marasmiaceae</taxon>
        <taxon>Paramarasmius</taxon>
    </lineage>
</organism>
<evidence type="ECO:0000313" key="1">
    <source>
        <dbReference type="EMBL" id="KAK7047676.1"/>
    </source>
</evidence>
<dbReference type="AlphaFoldDB" id="A0AAW0D7Z8"/>
<proteinExistence type="predicted"/>
<keyword evidence="2" id="KW-1185">Reference proteome</keyword>
<accession>A0AAW0D7Z8</accession>
<dbReference type="EMBL" id="JAYKXP010000019">
    <property type="protein sequence ID" value="KAK7047676.1"/>
    <property type="molecule type" value="Genomic_DNA"/>
</dbReference>
<reference evidence="1 2" key="1">
    <citation type="submission" date="2024-01" db="EMBL/GenBank/DDBJ databases">
        <title>A draft genome for a cacao thread blight-causing isolate of Paramarasmius palmivorus.</title>
        <authorList>
            <person name="Baruah I.K."/>
            <person name="Bukari Y."/>
            <person name="Amoako-Attah I."/>
            <person name="Meinhardt L.W."/>
            <person name="Bailey B.A."/>
            <person name="Cohen S.P."/>
        </authorList>
    </citation>
    <scope>NUCLEOTIDE SEQUENCE [LARGE SCALE GENOMIC DNA]</scope>
    <source>
        <strain evidence="1 2">GH-12</strain>
    </source>
</reference>
<sequence length="79" mass="9149">MSSADYSSIETMIHDFGLHYLAFVLDGPDAQQKALDMWPHLNDSVRCHYAFRWSQICLDFSKSEVLRKWAAAQSIQLKE</sequence>
<dbReference type="Proteomes" id="UP001383192">
    <property type="component" value="Unassembled WGS sequence"/>
</dbReference>
<comment type="caution">
    <text evidence="1">The sequence shown here is derived from an EMBL/GenBank/DDBJ whole genome shotgun (WGS) entry which is preliminary data.</text>
</comment>
<evidence type="ECO:0000313" key="2">
    <source>
        <dbReference type="Proteomes" id="UP001383192"/>
    </source>
</evidence>
<protein>
    <submittedName>
        <fullName evidence="1">Uncharacterized protein</fullName>
    </submittedName>
</protein>
<name>A0AAW0D7Z8_9AGAR</name>
<gene>
    <name evidence="1" type="ORF">VNI00_006444</name>
</gene>